<dbReference type="OrthoDB" id="4334778at2759"/>
<comment type="caution">
    <text evidence="2">The sequence shown here is derived from an EMBL/GenBank/DDBJ whole genome shotgun (WGS) entry which is preliminary data.</text>
</comment>
<dbReference type="EMBL" id="CAJVRC010000882">
    <property type="protein sequence ID" value="CAG8903311.1"/>
    <property type="molecule type" value="Genomic_DNA"/>
</dbReference>
<dbReference type="Proteomes" id="UP001154252">
    <property type="component" value="Unassembled WGS sequence"/>
</dbReference>
<dbReference type="AlphaFoldDB" id="A0A9W4P4P2"/>
<keyword evidence="1" id="KW-0732">Signal</keyword>
<evidence type="ECO:0000313" key="2">
    <source>
        <dbReference type="EMBL" id="CAG8903311.1"/>
    </source>
</evidence>
<feature type="signal peptide" evidence="1">
    <location>
        <begin position="1"/>
        <end position="19"/>
    </location>
</feature>
<evidence type="ECO:0000313" key="3">
    <source>
        <dbReference type="Proteomes" id="UP001154252"/>
    </source>
</evidence>
<protein>
    <submittedName>
        <fullName evidence="2">Uncharacterized protein</fullName>
    </submittedName>
</protein>
<accession>A0A9W4P4P2</accession>
<reference evidence="2" key="1">
    <citation type="submission" date="2021-07" db="EMBL/GenBank/DDBJ databases">
        <authorList>
            <person name="Branca A.L. A."/>
        </authorList>
    </citation>
    <scope>NUCLEOTIDE SEQUENCE</scope>
</reference>
<sequence length="200" mass="21620">MKAFVTISSVLAIVGPSTCQTTCTADNVLNSLTAVKHYADKMQSVTDGSSGNINPSAVSLNLCVKPHFLREGSGKLTTPLVQPIFKNFEGQTKHLNEDLQCTFDTTPKEQSDICSDYEKFATSQLSYLHVAGGRSFYEKNGHGDNAVKMHGYILQAQDTLENYTSQVKAAAASCADRIDTAYTPLGTQLQKLLEAYPGTA</sequence>
<gene>
    <name evidence="2" type="ORF">PEGY_LOCUS7204</name>
</gene>
<proteinExistence type="predicted"/>
<evidence type="ECO:0000256" key="1">
    <source>
        <dbReference type="SAM" id="SignalP"/>
    </source>
</evidence>
<organism evidence="2 3">
    <name type="scientific">Penicillium egyptiacum</name>
    <dbReference type="NCBI Taxonomy" id="1303716"/>
    <lineage>
        <taxon>Eukaryota</taxon>
        <taxon>Fungi</taxon>
        <taxon>Dikarya</taxon>
        <taxon>Ascomycota</taxon>
        <taxon>Pezizomycotina</taxon>
        <taxon>Eurotiomycetes</taxon>
        <taxon>Eurotiomycetidae</taxon>
        <taxon>Eurotiales</taxon>
        <taxon>Aspergillaceae</taxon>
        <taxon>Penicillium</taxon>
    </lineage>
</organism>
<name>A0A9W4P4P2_9EURO</name>
<feature type="chain" id="PRO_5040884629" evidence="1">
    <location>
        <begin position="20"/>
        <end position="200"/>
    </location>
</feature>
<keyword evidence="3" id="KW-1185">Reference proteome</keyword>